<dbReference type="Proteomes" id="UP000076512">
    <property type="component" value="Unassembled WGS sequence"/>
</dbReference>
<organism evidence="2 3">
    <name type="scientific">Nocardia terpenica</name>
    <dbReference type="NCBI Taxonomy" id="455432"/>
    <lineage>
        <taxon>Bacteria</taxon>
        <taxon>Bacillati</taxon>
        <taxon>Actinomycetota</taxon>
        <taxon>Actinomycetes</taxon>
        <taxon>Mycobacteriales</taxon>
        <taxon>Nocardiaceae</taxon>
        <taxon>Nocardia</taxon>
    </lineage>
</organism>
<dbReference type="AlphaFoldDB" id="A0A164PET8"/>
<comment type="caution">
    <text evidence="2">The sequence shown here is derived from an EMBL/GenBank/DDBJ whole genome shotgun (WGS) entry which is preliminary data.</text>
</comment>
<feature type="region of interest" description="Disordered" evidence="1">
    <location>
        <begin position="1"/>
        <end position="26"/>
    </location>
</feature>
<sequence length="168" mass="19140">MIHTDGRAFGRPPYPALDNRASAGHVPAANPQRLQRGGLECAMNTSRTATAVDSLLDVNEISARTGHSPKSIRQLRSIGHELYRLARKDGNRLVLEASVVDEWVEYHKTGVLRRLKLKQGQQNRQLAESRERLLCDDDRKRVVKGYDFIQHHWWCRDSLCRGCLGEGW</sequence>
<evidence type="ECO:0000313" key="2">
    <source>
        <dbReference type="EMBL" id="KZM75473.1"/>
    </source>
</evidence>
<dbReference type="RefSeq" id="WP_067582913.1">
    <property type="nucleotide sequence ID" value="NZ_JABMCZ010000001.1"/>
</dbReference>
<gene>
    <name evidence="2" type="ORF">AWN90_19015</name>
</gene>
<accession>A0A164PET8</accession>
<name>A0A164PET8_9NOCA</name>
<keyword evidence="3" id="KW-1185">Reference proteome</keyword>
<dbReference type="OrthoDB" id="9972295at2"/>
<protein>
    <submittedName>
        <fullName evidence="2">Uncharacterized protein</fullName>
    </submittedName>
</protein>
<dbReference type="EMBL" id="LWGR01000003">
    <property type="protein sequence ID" value="KZM75473.1"/>
    <property type="molecule type" value="Genomic_DNA"/>
</dbReference>
<evidence type="ECO:0000313" key="3">
    <source>
        <dbReference type="Proteomes" id="UP000076512"/>
    </source>
</evidence>
<proteinExistence type="predicted"/>
<evidence type="ECO:0000256" key="1">
    <source>
        <dbReference type="SAM" id="MobiDB-lite"/>
    </source>
</evidence>
<reference evidence="2 3" key="1">
    <citation type="submission" date="2016-04" db="EMBL/GenBank/DDBJ databases">
        <authorList>
            <person name="Evans L.H."/>
            <person name="Alamgir A."/>
            <person name="Owens N."/>
            <person name="Weber N.D."/>
            <person name="Virtaneva K."/>
            <person name="Barbian K."/>
            <person name="Babar A."/>
            <person name="Rosenke K."/>
        </authorList>
    </citation>
    <scope>NUCLEOTIDE SEQUENCE [LARGE SCALE GENOMIC DNA]</scope>
    <source>
        <strain evidence="2 3">IFM 0406</strain>
    </source>
</reference>